<protein>
    <submittedName>
        <fullName evidence="1">Uncharacterized protein</fullName>
    </submittedName>
</protein>
<name>A0ABY6K9X5_9ARAC</name>
<evidence type="ECO:0000313" key="2">
    <source>
        <dbReference type="Proteomes" id="UP001235939"/>
    </source>
</evidence>
<organism evidence="1 2">
    <name type="scientific">Cordylochernes scorpioides</name>
    <dbReference type="NCBI Taxonomy" id="51811"/>
    <lineage>
        <taxon>Eukaryota</taxon>
        <taxon>Metazoa</taxon>
        <taxon>Ecdysozoa</taxon>
        <taxon>Arthropoda</taxon>
        <taxon>Chelicerata</taxon>
        <taxon>Arachnida</taxon>
        <taxon>Pseudoscorpiones</taxon>
        <taxon>Cheliferoidea</taxon>
        <taxon>Chernetidae</taxon>
        <taxon>Cordylochernes</taxon>
    </lineage>
</organism>
<dbReference type="Proteomes" id="UP001235939">
    <property type="component" value="Chromosome 03"/>
</dbReference>
<sequence length="88" mass="10244">MYPGQKSNDYPMKLSMQILSLVKSPERNKFRHRCGGNQERPRILATTEGEIVYQFNVKLLTCFNPNISSIFSHNHTGEKNYICSFFKI</sequence>
<evidence type="ECO:0000313" key="1">
    <source>
        <dbReference type="EMBL" id="UYV65553.1"/>
    </source>
</evidence>
<proteinExistence type="predicted"/>
<reference evidence="1 2" key="1">
    <citation type="submission" date="2022-01" db="EMBL/GenBank/DDBJ databases">
        <title>A chromosomal length assembly of Cordylochernes scorpioides.</title>
        <authorList>
            <person name="Zeh D."/>
            <person name="Zeh J."/>
        </authorList>
    </citation>
    <scope>NUCLEOTIDE SEQUENCE [LARGE SCALE GENOMIC DNA]</scope>
    <source>
        <strain evidence="1">IN4F17</strain>
        <tissue evidence="1">Whole Body</tissue>
    </source>
</reference>
<dbReference type="EMBL" id="CP092865">
    <property type="protein sequence ID" value="UYV65553.1"/>
    <property type="molecule type" value="Genomic_DNA"/>
</dbReference>
<keyword evidence="2" id="KW-1185">Reference proteome</keyword>
<accession>A0ABY6K9X5</accession>
<gene>
    <name evidence="1" type="ORF">LAZ67_3004673</name>
</gene>